<keyword evidence="1" id="KW-0812">Transmembrane</keyword>
<feature type="transmembrane region" description="Helical" evidence="1">
    <location>
        <begin position="93"/>
        <end position="111"/>
    </location>
</feature>
<dbReference type="OrthoDB" id="2417400at2"/>
<protein>
    <submittedName>
        <fullName evidence="3">Cytochrome C assembly protein</fullName>
    </submittedName>
</protein>
<feature type="transmembrane region" description="Helical" evidence="1">
    <location>
        <begin position="36"/>
        <end position="57"/>
    </location>
</feature>
<reference evidence="3 4" key="1">
    <citation type="submission" date="2018-05" db="EMBL/GenBank/DDBJ databases">
        <title>Genomic analysis of Gracilibacillus dipsosauri DD1 reveals novel features of a salt-tolerant amylase.</title>
        <authorList>
            <person name="Deutch C.E."/>
            <person name="Yang S."/>
        </authorList>
    </citation>
    <scope>NUCLEOTIDE SEQUENCE [LARGE SCALE GENOMIC DNA]</scope>
    <source>
        <strain evidence="3 4">DD1</strain>
    </source>
</reference>
<organism evidence="3 4">
    <name type="scientific">Gracilibacillus dipsosauri</name>
    <dbReference type="NCBI Taxonomy" id="178340"/>
    <lineage>
        <taxon>Bacteria</taxon>
        <taxon>Bacillati</taxon>
        <taxon>Bacillota</taxon>
        <taxon>Bacilli</taxon>
        <taxon>Bacillales</taxon>
        <taxon>Bacillaceae</taxon>
        <taxon>Gracilibacillus</taxon>
    </lineage>
</organism>
<dbReference type="InterPro" id="IPR052372">
    <property type="entry name" value="YpjD/HemX"/>
</dbReference>
<gene>
    <name evidence="3" type="ORF">DLJ74_07400</name>
</gene>
<dbReference type="AlphaFoldDB" id="A0A317KXM6"/>
<keyword evidence="1" id="KW-1133">Transmembrane helix</keyword>
<feature type="transmembrane region" description="Helical" evidence="1">
    <location>
        <begin position="69"/>
        <end position="86"/>
    </location>
</feature>
<dbReference type="GO" id="GO:0020037">
    <property type="term" value="F:heme binding"/>
    <property type="evidence" value="ECO:0007669"/>
    <property type="project" value="InterPro"/>
</dbReference>
<dbReference type="GO" id="GO:0017004">
    <property type="term" value="P:cytochrome complex assembly"/>
    <property type="evidence" value="ECO:0007669"/>
    <property type="project" value="InterPro"/>
</dbReference>
<dbReference type="Proteomes" id="UP000245624">
    <property type="component" value="Unassembled WGS sequence"/>
</dbReference>
<feature type="transmembrane region" description="Helical" evidence="1">
    <location>
        <begin position="212"/>
        <end position="234"/>
    </location>
</feature>
<keyword evidence="1" id="KW-0472">Membrane</keyword>
<dbReference type="InterPro" id="IPR002541">
    <property type="entry name" value="Cyt_c_assembly"/>
</dbReference>
<feature type="transmembrane region" description="Helical" evidence="1">
    <location>
        <begin position="246"/>
        <end position="267"/>
    </location>
</feature>
<evidence type="ECO:0000256" key="1">
    <source>
        <dbReference type="SAM" id="Phobius"/>
    </source>
</evidence>
<name>A0A317KXM6_9BACI</name>
<dbReference type="RefSeq" id="WP_109983988.1">
    <property type="nucleotide sequence ID" value="NZ_JAJUIE010000009.1"/>
</dbReference>
<keyword evidence="4" id="KW-1185">Reference proteome</keyword>
<evidence type="ECO:0000313" key="4">
    <source>
        <dbReference type="Proteomes" id="UP000245624"/>
    </source>
</evidence>
<dbReference type="PANTHER" id="PTHR38034:SF1">
    <property type="entry name" value="INNER MEMBRANE PROTEIN YPJD"/>
    <property type="match status" value="1"/>
</dbReference>
<dbReference type="PANTHER" id="PTHR38034">
    <property type="entry name" value="INNER MEMBRANE PROTEIN YPJD"/>
    <property type="match status" value="1"/>
</dbReference>
<dbReference type="Pfam" id="PF01578">
    <property type="entry name" value="Cytochrom_C_asm"/>
    <property type="match status" value="1"/>
</dbReference>
<sequence length="272" mass="32013">MFPERFIQEGMLLAYGISVIFYFIDFLYHNQKANRIAFWFLAMVWVIQTIFLLQEVIRTSSLPIGTFNDGLYTYVWIIVTFSLVVHRYFHLDLFMFFISVFGFLVMVIHTIRSLQIVDSSQIPSMLNELLYAHIVLALIAYGLFTVSFIIALLYFTQYRLLKWKKGYKWLKRLSDLEGLEKKSFQLIVLSEPLLLLSIILGVVWAYKTGTEFYWGDSKTIGSILVFLIYALYLYMRTKGNYRGKNILFVNIVSFLLLLVNFFLFTTLSNFHI</sequence>
<feature type="transmembrane region" description="Helical" evidence="1">
    <location>
        <begin position="131"/>
        <end position="155"/>
    </location>
</feature>
<feature type="transmembrane region" description="Helical" evidence="1">
    <location>
        <begin position="6"/>
        <end position="24"/>
    </location>
</feature>
<proteinExistence type="predicted"/>
<evidence type="ECO:0000313" key="3">
    <source>
        <dbReference type="EMBL" id="PWU68271.1"/>
    </source>
</evidence>
<feature type="transmembrane region" description="Helical" evidence="1">
    <location>
        <begin position="186"/>
        <end position="206"/>
    </location>
</feature>
<comment type="caution">
    <text evidence="3">The sequence shown here is derived from an EMBL/GenBank/DDBJ whole genome shotgun (WGS) entry which is preliminary data.</text>
</comment>
<dbReference type="EMBL" id="QGTD01000008">
    <property type="protein sequence ID" value="PWU68271.1"/>
    <property type="molecule type" value="Genomic_DNA"/>
</dbReference>
<evidence type="ECO:0000259" key="2">
    <source>
        <dbReference type="Pfam" id="PF01578"/>
    </source>
</evidence>
<accession>A0A317KXM6</accession>
<feature type="domain" description="Cytochrome c assembly protein" evidence="2">
    <location>
        <begin position="71"/>
        <end position="268"/>
    </location>
</feature>